<dbReference type="InterPro" id="IPR035906">
    <property type="entry name" value="MetI-like_sf"/>
</dbReference>
<evidence type="ECO:0000259" key="8">
    <source>
        <dbReference type="PROSITE" id="PS50928"/>
    </source>
</evidence>
<dbReference type="PANTHER" id="PTHR30193:SF37">
    <property type="entry name" value="INNER MEMBRANE ABC TRANSPORTER PERMEASE PROTEIN YCJO"/>
    <property type="match status" value="1"/>
</dbReference>
<dbReference type="InterPro" id="IPR051393">
    <property type="entry name" value="ABC_transporter_permease"/>
</dbReference>
<dbReference type="Gene3D" id="1.10.3720.10">
    <property type="entry name" value="MetI-like"/>
    <property type="match status" value="1"/>
</dbReference>
<feature type="transmembrane region" description="Helical" evidence="7">
    <location>
        <begin position="12"/>
        <end position="36"/>
    </location>
</feature>
<comment type="subcellular location">
    <subcellularLocation>
        <location evidence="1 7">Cell membrane</location>
        <topology evidence="1 7">Multi-pass membrane protein</topology>
    </subcellularLocation>
</comment>
<comment type="similarity">
    <text evidence="7">Belongs to the binding-protein-dependent transport system permease family.</text>
</comment>
<evidence type="ECO:0000256" key="3">
    <source>
        <dbReference type="ARBA" id="ARBA00022475"/>
    </source>
</evidence>
<dbReference type="GO" id="GO:0055085">
    <property type="term" value="P:transmembrane transport"/>
    <property type="evidence" value="ECO:0007669"/>
    <property type="project" value="InterPro"/>
</dbReference>
<evidence type="ECO:0000256" key="4">
    <source>
        <dbReference type="ARBA" id="ARBA00022692"/>
    </source>
</evidence>
<feature type="domain" description="ABC transmembrane type-1" evidence="8">
    <location>
        <begin position="70"/>
        <end position="282"/>
    </location>
</feature>
<name>A0A371PF70_9BACL</name>
<comment type="caution">
    <text evidence="9">The sequence shown here is derived from an EMBL/GenBank/DDBJ whole genome shotgun (WGS) entry which is preliminary data.</text>
</comment>
<gene>
    <name evidence="9" type="ORF">DX130_16535</name>
</gene>
<keyword evidence="5 7" id="KW-1133">Transmembrane helix</keyword>
<organism evidence="9 10">
    <name type="scientific">Paenibacillus paeoniae</name>
    <dbReference type="NCBI Taxonomy" id="2292705"/>
    <lineage>
        <taxon>Bacteria</taxon>
        <taxon>Bacillati</taxon>
        <taxon>Bacillota</taxon>
        <taxon>Bacilli</taxon>
        <taxon>Bacillales</taxon>
        <taxon>Paenibacillaceae</taxon>
        <taxon>Paenibacillus</taxon>
    </lineage>
</organism>
<feature type="transmembrane region" description="Helical" evidence="7">
    <location>
        <begin position="264"/>
        <end position="285"/>
    </location>
</feature>
<dbReference type="OrthoDB" id="9788108at2"/>
<sequence>MKRFKLAGDLKAFLFTLPALAPLTLFWFIPLGYVVYLSFMEWDFMSPDKLFVGLDNYRYLFQNPAFYQSLRVTLWFCLGSVIPSMTLGLLLALLLGGQGKGGALYRTMMFAPWVTPTVAVSIVWSWIYEPEVGLANSMLNLIGLDGVGWLKDPNWALLGVLIMTVWKSAGWCMIFYLIAIRNVPADLLEAADLDGANRWRKFRSVTLPLISPTTFFLVIVQLIAAIQTYDQINILTQGGPSGSTRTLLYLYYQSAFTSFQIGEASSVAVTIIFGCGALSLIAFMAGRKTVHYH</sequence>
<keyword evidence="4 7" id="KW-0812">Transmembrane</keyword>
<dbReference type="GO" id="GO:0005886">
    <property type="term" value="C:plasma membrane"/>
    <property type="evidence" value="ECO:0007669"/>
    <property type="project" value="UniProtKB-SubCell"/>
</dbReference>
<dbReference type="AlphaFoldDB" id="A0A371PF70"/>
<dbReference type="PROSITE" id="PS50928">
    <property type="entry name" value="ABC_TM1"/>
    <property type="match status" value="1"/>
</dbReference>
<evidence type="ECO:0000256" key="2">
    <source>
        <dbReference type="ARBA" id="ARBA00022448"/>
    </source>
</evidence>
<dbReference type="SUPFAM" id="SSF161098">
    <property type="entry name" value="MetI-like"/>
    <property type="match status" value="1"/>
</dbReference>
<evidence type="ECO:0000256" key="1">
    <source>
        <dbReference type="ARBA" id="ARBA00004651"/>
    </source>
</evidence>
<evidence type="ECO:0000256" key="5">
    <source>
        <dbReference type="ARBA" id="ARBA00022989"/>
    </source>
</evidence>
<dbReference type="EMBL" id="QUBQ01000003">
    <property type="protein sequence ID" value="REK74158.1"/>
    <property type="molecule type" value="Genomic_DNA"/>
</dbReference>
<keyword evidence="6 7" id="KW-0472">Membrane</keyword>
<dbReference type="Proteomes" id="UP000261905">
    <property type="component" value="Unassembled WGS sequence"/>
</dbReference>
<feature type="transmembrane region" description="Helical" evidence="7">
    <location>
        <begin position="107"/>
        <end position="128"/>
    </location>
</feature>
<protein>
    <submittedName>
        <fullName evidence="9">Sugar ABC transporter permease</fullName>
    </submittedName>
</protein>
<keyword evidence="3" id="KW-1003">Cell membrane</keyword>
<evidence type="ECO:0000313" key="9">
    <source>
        <dbReference type="EMBL" id="REK74158.1"/>
    </source>
</evidence>
<accession>A0A371PF70</accession>
<feature type="transmembrane region" description="Helical" evidence="7">
    <location>
        <begin position="155"/>
        <end position="178"/>
    </location>
</feature>
<evidence type="ECO:0000313" key="10">
    <source>
        <dbReference type="Proteomes" id="UP000261905"/>
    </source>
</evidence>
<feature type="transmembrane region" description="Helical" evidence="7">
    <location>
        <begin position="72"/>
        <end position="95"/>
    </location>
</feature>
<dbReference type="PANTHER" id="PTHR30193">
    <property type="entry name" value="ABC TRANSPORTER PERMEASE PROTEIN"/>
    <property type="match status" value="1"/>
</dbReference>
<keyword evidence="10" id="KW-1185">Reference proteome</keyword>
<dbReference type="InterPro" id="IPR000515">
    <property type="entry name" value="MetI-like"/>
</dbReference>
<dbReference type="Pfam" id="PF00528">
    <property type="entry name" value="BPD_transp_1"/>
    <property type="match status" value="1"/>
</dbReference>
<dbReference type="CDD" id="cd06261">
    <property type="entry name" value="TM_PBP2"/>
    <property type="match status" value="1"/>
</dbReference>
<keyword evidence="2 7" id="KW-0813">Transport</keyword>
<proteinExistence type="inferred from homology"/>
<evidence type="ECO:0000256" key="6">
    <source>
        <dbReference type="ARBA" id="ARBA00023136"/>
    </source>
</evidence>
<reference evidence="9 10" key="1">
    <citation type="submission" date="2018-08" db="EMBL/GenBank/DDBJ databases">
        <title>Paenibacillus sp. M4BSY-1, whole genome shotgun sequence.</title>
        <authorList>
            <person name="Tuo L."/>
        </authorList>
    </citation>
    <scope>NUCLEOTIDE SEQUENCE [LARGE SCALE GENOMIC DNA]</scope>
    <source>
        <strain evidence="9 10">M4BSY-1</strain>
    </source>
</reference>
<dbReference type="RefSeq" id="WP_116047305.1">
    <property type="nucleotide sequence ID" value="NZ_QUBQ01000003.1"/>
</dbReference>
<evidence type="ECO:0000256" key="7">
    <source>
        <dbReference type="RuleBase" id="RU363032"/>
    </source>
</evidence>
<feature type="transmembrane region" description="Helical" evidence="7">
    <location>
        <begin position="205"/>
        <end position="226"/>
    </location>
</feature>